<evidence type="ECO:0000313" key="3">
    <source>
        <dbReference type="Proteomes" id="UP001501444"/>
    </source>
</evidence>
<gene>
    <name evidence="2" type="ORF">GCM10010170_068620</name>
</gene>
<reference evidence="3" key="1">
    <citation type="journal article" date="2019" name="Int. J. Syst. Evol. Microbiol.">
        <title>The Global Catalogue of Microorganisms (GCM) 10K type strain sequencing project: providing services to taxonomists for standard genome sequencing and annotation.</title>
        <authorList>
            <consortium name="The Broad Institute Genomics Platform"/>
            <consortium name="The Broad Institute Genome Sequencing Center for Infectious Disease"/>
            <person name="Wu L."/>
            <person name="Ma J."/>
        </authorList>
    </citation>
    <scope>NUCLEOTIDE SEQUENCE [LARGE SCALE GENOMIC DNA]</scope>
    <source>
        <strain evidence="3">JCM 3272</strain>
    </source>
</reference>
<evidence type="ECO:0000313" key="2">
    <source>
        <dbReference type="EMBL" id="GAA2368634.1"/>
    </source>
</evidence>
<protein>
    <submittedName>
        <fullName evidence="2">Uncharacterized protein</fullName>
    </submittedName>
</protein>
<evidence type="ECO:0000256" key="1">
    <source>
        <dbReference type="SAM" id="MobiDB-lite"/>
    </source>
</evidence>
<organism evidence="2 3">
    <name type="scientific">Dactylosporangium salmoneum</name>
    <dbReference type="NCBI Taxonomy" id="53361"/>
    <lineage>
        <taxon>Bacteria</taxon>
        <taxon>Bacillati</taxon>
        <taxon>Actinomycetota</taxon>
        <taxon>Actinomycetes</taxon>
        <taxon>Micromonosporales</taxon>
        <taxon>Micromonosporaceae</taxon>
        <taxon>Dactylosporangium</taxon>
    </lineage>
</organism>
<accession>A0ABP5U6S1</accession>
<feature type="region of interest" description="Disordered" evidence="1">
    <location>
        <begin position="26"/>
        <end position="81"/>
    </location>
</feature>
<dbReference type="Proteomes" id="UP001501444">
    <property type="component" value="Unassembled WGS sequence"/>
</dbReference>
<dbReference type="EMBL" id="BAAARV010000067">
    <property type="protein sequence ID" value="GAA2368634.1"/>
    <property type="molecule type" value="Genomic_DNA"/>
</dbReference>
<comment type="caution">
    <text evidence="2">The sequence shown here is derived from an EMBL/GenBank/DDBJ whole genome shotgun (WGS) entry which is preliminary data.</text>
</comment>
<keyword evidence="3" id="KW-1185">Reference proteome</keyword>
<name>A0ABP5U6S1_9ACTN</name>
<proteinExistence type="predicted"/>
<sequence>MPFVEDRAARNPATASDAIPLAARLTDLRGPVRATHQSAPTARRRPTPRPWTRPRVTVTKDCDGTQTRQASAGRKVKVLGA</sequence>